<sequence length="138" mass="15248">MKSGLLLPAWLLLPACALFHRDSRPVHAPPEEAARVQFPLDLPEDAQTLTGSMVTAMQLALEDFRPLDLKPHKGATEEELCLYQRESYDITAAPGPEGVTFVQITLKPQLCEKQGPIMDMGATYAVDVKGRRILAIQH</sequence>
<comment type="caution">
    <text evidence="1">The sequence shown here is derived from an EMBL/GenBank/DDBJ whole genome shotgun (WGS) entry which is preliminary data.</text>
</comment>
<dbReference type="EMBL" id="JAAIYO010000001">
    <property type="protein sequence ID" value="MBE4746595.1"/>
    <property type="molecule type" value="Genomic_DNA"/>
</dbReference>
<keyword evidence="2" id="KW-1185">Reference proteome</keyword>
<accession>A0ABR9PFA1</accession>
<dbReference type="Proteomes" id="UP001516472">
    <property type="component" value="Unassembled WGS sequence"/>
</dbReference>
<evidence type="ECO:0000313" key="2">
    <source>
        <dbReference type="Proteomes" id="UP001516472"/>
    </source>
</evidence>
<dbReference type="RefSeq" id="WP_193346034.1">
    <property type="nucleotide sequence ID" value="NZ_CBCSIP010000533.1"/>
</dbReference>
<gene>
    <name evidence="1" type="ORF">G4177_00230</name>
</gene>
<name>A0ABR9PFA1_9BACT</name>
<reference evidence="1 2" key="1">
    <citation type="submission" date="2020-02" db="EMBL/GenBank/DDBJ databases">
        <authorList>
            <person name="Babadi Z.K."/>
            <person name="Risdian C."/>
            <person name="Ebrahimipour G.H."/>
            <person name="Wink J."/>
        </authorList>
    </citation>
    <scope>NUCLEOTIDE SEQUENCE [LARGE SCALE GENOMIC DNA]</scope>
    <source>
        <strain evidence="1 2">ZKHCc1 1396</strain>
    </source>
</reference>
<proteinExistence type="predicted"/>
<evidence type="ECO:0008006" key="3">
    <source>
        <dbReference type="Google" id="ProtNLM"/>
    </source>
</evidence>
<evidence type="ECO:0000313" key="1">
    <source>
        <dbReference type="EMBL" id="MBE4746595.1"/>
    </source>
</evidence>
<organism evidence="1 2">
    <name type="scientific">Corallococcus soli</name>
    <dbReference type="NCBI Taxonomy" id="2710757"/>
    <lineage>
        <taxon>Bacteria</taxon>
        <taxon>Pseudomonadati</taxon>
        <taxon>Myxococcota</taxon>
        <taxon>Myxococcia</taxon>
        <taxon>Myxococcales</taxon>
        <taxon>Cystobacterineae</taxon>
        <taxon>Myxococcaceae</taxon>
        <taxon>Corallococcus</taxon>
    </lineage>
</organism>
<protein>
    <recommendedName>
        <fullName evidence="3">Lipoprotein</fullName>
    </recommendedName>
</protein>